<dbReference type="RefSeq" id="XP_013332316.1">
    <property type="nucleotide sequence ID" value="XM_013476862.1"/>
</dbReference>
<accession>A0A0F4Z5A3</accession>
<name>A0A0F4Z5A3_RASE3</name>
<keyword evidence="1" id="KW-0732">Signal</keyword>
<gene>
    <name evidence="2" type="ORF">T310_0260</name>
</gene>
<evidence type="ECO:0000256" key="1">
    <source>
        <dbReference type="SAM" id="SignalP"/>
    </source>
</evidence>
<protein>
    <submittedName>
        <fullName evidence="2">Acetyl xylan esterase</fullName>
    </submittedName>
</protein>
<feature type="signal peptide" evidence="1">
    <location>
        <begin position="1"/>
        <end position="17"/>
    </location>
</feature>
<dbReference type="EMBL" id="LASV01000014">
    <property type="protein sequence ID" value="KKA25704.1"/>
    <property type="molecule type" value="Genomic_DNA"/>
</dbReference>
<dbReference type="OrthoDB" id="2586582at2759"/>
<keyword evidence="3" id="KW-1185">Reference proteome</keyword>
<dbReference type="AlphaFoldDB" id="A0A0F4Z5A3"/>
<comment type="caution">
    <text evidence="2">The sequence shown here is derived from an EMBL/GenBank/DDBJ whole genome shotgun (WGS) entry which is preliminary data.</text>
</comment>
<evidence type="ECO:0000313" key="2">
    <source>
        <dbReference type="EMBL" id="KKA25704.1"/>
    </source>
</evidence>
<dbReference type="STRING" id="1408163.A0A0F4Z5A3"/>
<proteinExistence type="predicted"/>
<dbReference type="GeneID" id="25312315"/>
<organism evidence="2 3">
    <name type="scientific">Rasamsonia emersonii (strain ATCC 16479 / CBS 393.64 / IMI 116815)</name>
    <dbReference type="NCBI Taxonomy" id="1408163"/>
    <lineage>
        <taxon>Eukaryota</taxon>
        <taxon>Fungi</taxon>
        <taxon>Dikarya</taxon>
        <taxon>Ascomycota</taxon>
        <taxon>Pezizomycotina</taxon>
        <taxon>Eurotiomycetes</taxon>
        <taxon>Eurotiomycetidae</taxon>
        <taxon>Eurotiales</taxon>
        <taxon>Trichocomaceae</taxon>
        <taxon>Rasamsonia</taxon>
    </lineage>
</organism>
<sequence length="219" mass="23924">MWSILFFLLSSSGGIFQIMDDAMCSGGDPNVGINNTAAPILSAVGSKVKVIILMDDPCYMPGVLGQICTVYASIIQLYCDVAVHQDMARLHSTCQYPSFCVMRLAVDVQGIDWTALIMYCTVHHPICLGSTLKAEKLPLTGGWLGMDVQIGKLTSRSVAMLSRRGIDAGKHLGLRLARYTFLRKIERMSGQDSMDCTVGAQNAMYPCLYLMYMGGMNVT</sequence>
<feature type="chain" id="PRO_5002482475" evidence="1">
    <location>
        <begin position="18"/>
        <end position="219"/>
    </location>
</feature>
<evidence type="ECO:0000313" key="3">
    <source>
        <dbReference type="Proteomes" id="UP000053958"/>
    </source>
</evidence>
<dbReference type="Proteomes" id="UP000053958">
    <property type="component" value="Unassembled WGS sequence"/>
</dbReference>
<reference evidence="2 3" key="1">
    <citation type="submission" date="2015-04" db="EMBL/GenBank/DDBJ databases">
        <authorList>
            <person name="Heijne W.H."/>
            <person name="Fedorova N.D."/>
            <person name="Nierman W.C."/>
            <person name="Vollebregt A.W."/>
            <person name="Zhao Z."/>
            <person name="Wu L."/>
            <person name="Kumar M."/>
            <person name="Stam H."/>
            <person name="van den Berg M.A."/>
            <person name="Pel H.J."/>
        </authorList>
    </citation>
    <scope>NUCLEOTIDE SEQUENCE [LARGE SCALE GENOMIC DNA]</scope>
    <source>
        <strain evidence="2 3">CBS 393.64</strain>
    </source>
</reference>